<accession>A0ACC2NAP9</accession>
<sequence length="263" mass="29267">MYVLGLTYGVVASALPLTGENVIPAENSGFPFIVSIQDEKQGGDVNQKHICTGTLISRKHILTTAHCFDDQSRLDGYQILYGSSDLRECDRYSLKSRISYKEWSKKTGKTPAFVDNDIAILTMSREISTPSFQPASLSKKNVYQFYGLIAETAGWGDMMNHESPFFLQTASLEILDHESCSQKLNLILGYAVELITPYLCSTAAPYTKISFGDSGGPIFYKGRKIIGINKGFGRSYSSNPVETNVHIALNFYRGFIRDVIEHE</sequence>
<evidence type="ECO:0000313" key="1">
    <source>
        <dbReference type="EMBL" id="KAJ8668260.1"/>
    </source>
</evidence>
<keyword evidence="2" id="KW-1185">Reference proteome</keyword>
<evidence type="ECO:0000313" key="2">
    <source>
        <dbReference type="Proteomes" id="UP001239111"/>
    </source>
</evidence>
<dbReference type="EMBL" id="CM056744">
    <property type="protein sequence ID" value="KAJ8668260.1"/>
    <property type="molecule type" value="Genomic_DNA"/>
</dbReference>
<gene>
    <name evidence="1" type="ORF">QAD02_009923</name>
</gene>
<comment type="caution">
    <text evidence="1">The sequence shown here is derived from an EMBL/GenBank/DDBJ whole genome shotgun (WGS) entry which is preliminary data.</text>
</comment>
<dbReference type="Proteomes" id="UP001239111">
    <property type="component" value="Chromosome 4"/>
</dbReference>
<proteinExistence type="predicted"/>
<name>A0ACC2NAP9_9HYME</name>
<protein>
    <submittedName>
        <fullName evidence="1">Uncharacterized protein</fullName>
    </submittedName>
</protein>
<organism evidence="1 2">
    <name type="scientific">Eretmocerus hayati</name>
    <dbReference type="NCBI Taxonomy" id="131215"/>
    <lineage>
        <taxon>Eukaryota</taxon>
        <taxon>Metazoa</taxon>
        <taxon>Ecdysozoa</taxon>
        <taxon>Arthropoda</taxon>
        <taxon>Hexapoda</taxon>
        <taxon>Insecta</taxon>
        <taxon>Pterygota</taxon>
        <taxon>Neoptera</taxon>
        <taxon>Endopterygota</taxon>
        <taxon>Hymenoptera</taxon>
        <taxon>Apocrita</taxon>
        <taxon>Proctotrupomorpha</taxon>
        <taxon>Chalcidoidea</taxon>
        <taxon>Aphelinidae</taxon>
        <taxon>Aphelininae</taxon>
        <taxon>Eretmocerus</taxon>
    </lineage>
</organism>
<reference evidence="1" key="1">
    <citation type="submission" date="2023-04" db="EMBL/GenBank/DDBJ databases">
        <title>A chromosome-level genome assembly of the parasitoid wasp Eretmocerus hayati.</title>
        <authorList>
            <person name="Zhong Y."/>
            <person name="Liu S."/>
            <person name="Liu Y."/>
        </authorList>
    </citation>
    <scope>NUCLEOTIDE SEQUENCE</scope>
    <source>
        <strain evidence="1">ZJU_SS_LIU_2023</strain>
    </source>
</reference>